<dbReference type="InterPro" id="IPR029063">
    <property type="entry name" value="SAM-dependent_MTases_sf"/>
</dbReference>
<dbReference type="PANTHER" id="PTHR34009:SF2">
    <property type="entry name" value="PROTEIN STAR"/>
    <property type="match status" value="1"/>
</dbReference>
<sequence>MGFKELLKKLIIRNLPKSVISDIRKPLLEELEKAKEEAIEKDAYVNLSYSQEGEDLILNRLMEHRVNGFYIDIGAHHPLRFSNTYKFYLRGWRGVNIDALPGSMEMFNERRPRDINIETPILDTETDSLTYYMFNESALNTLDKKNADRVIKECPHYDIVNTISLMPRRLESILTELHLENKKIDFMNVDVEGVDLEVLQSNNWELYRPQYVLIESIATSLLDDFNSGIYKFLAGKGYKLISKTVNTLIFESENEEAAE</sequence>
<dbReference type="GO" id="GO:0016197">
    <property type="term" value="P:endosomal transport"/>
    <property type="evidence" value="ECO:0007669"/>
    <property type="project" value="TreeGrafter"/>
</dbReference>
<feature type="domain" description="Methyltransferase FkbM" evidence="1">
    <location>
        <begin position="72"/>
        <end position="239"/>
    </location>
</feature>
<proteinExistence type="predicted"/>
<dbReference type="GO" id="GO:0005737">
    <property type="term" value="C:cytoplasm"/>
    <property type="evidence" value="ECO:0007669"/>
    <property type="project" value="GOC"/>
</dbReference>
<dbReference type="OrthoDB" id="9801609at2"/>
<evidence type="ECO:0000259" key="1">
    <source>
        <dbReference type="Pfam" id="PF05050"/>
    </source>
</evidence>
<dbReference type="GO" id="GO:0006888">
    <property type="term" value="P:endoplasmic reticulum to Golgi vesicle-mediated transport"/>
    <property type="evidence" value="ECO:0007669"/>
    <property type="project" value="TreeGrafter"/>
</dbReference>
<name>A0A239BNA7_9BACT</name>
<dbReference type="Pfam" id="PF05050">
    <property type="entry name" value="Methyltransf_21"/>
    <property type="match status" value="1"/>
</dbReference>
<dbReference type="GO" id="GO:0008168">
    <property type="term" value="F:methyltransferase activity"/>
    <property type="evidence" value="ECO:0007669"/>
    <property type="project" value="UniProtKB-KW"/>
</dbReference>
<dbReference type="Gene3D" id="3.40.50.150">
    <property type="entry name" value="Vaccinia Virus protein VP39"/>
    <property type="match status" value="1"/>
</dbReference>
<evidence type="ECO:0000313" key="2">
    <source>
        <dbReference type="EMBL" id="SNS08583.1"/>
    </source>
</evidence>
<dbReference type="InterPro" id="IPR006342">
    <property type="entry name" value="FkbM_mtfrase"/>
</dbReference>
<dbReference type="EMBL" id="FZOQ01000002">
    <property type="protein sequence ID" value="SNS08583.1"/>
    <property type="molecule type" value="Genomic_DNA"/>
</dbReference>
<keyword evidence="2" id="KW-0808">Transferase</keyword>
<gene>
    <name evidence="2" type="ORF">SAMN06296052_1029</name>
</gene>
<dbReference type="Proteomes" id="UP000198432">
    <property type="component" value="Unassembled WGS sequence"/>
</dbReference>
<dbReference type="PANTHER" id="PTHR34009">
    <property type="entry name" value="PROTEIN STAR"/>
    <property type="match status" value="1"/>
</dbReference>
<dbReference type="GO" id="GO:0032259">
    <property type="term" value="P:methylation"/>
    <property type="evidence" value="ECO:0007669"/>
    <property type="project" value="UniProtKB-KW"/>
</dbReference>
<dbReference type="GO" id="GO:0005886">
    <property type="term" value="C:plasma membrane"/>
    <property type="evidence" value="ECO:0007669"/>
    <property type="project" value="TreeGrafter"/>
</dbReference>
<dbReference type="InterPro" id="IPR053202">
    <property type="entry name" value="EGF_Rcpt_Signaling_Reg"/>
</dbReference>
<protein>
    <submittedName>
        <fullName evidence="2">Methyltransferase FkbM domain-containing protein</fullName>
    </submittedName>
</protein>
<accession>A0A239BNA7</accession>
<organism evidence="2 3">
    <name type="scientific">Pontibacter ummariensis</name>
    <dbReference type="NCBI Taxonomy" id="1610492"/>
    <lineage>
        <taxon>Bacteria</taxon>
        <taxon>Pseudomonadati</taxon>
        <taxon>Bacteroidota</taxon>
        <taxon>Cytophagia</taxon>
        <taxon>Cytophagales</taxon>
        <taxon>Hymenobacteraceae</taxon>
        <taxon>Pontibacter</taxon>
    </lineage>
</organism>
<reference evidence="3" key="1">
    <citation type="submission" date="2017-06" db="EMBL/GenBank/DDBJ databases">
        <authorList>
            <person name="Varghese N."/>
            <person name="Submissions S."/>
        </authorList>
    </citation>
    <scope>NUCLEOTIDE SEQUENCE [LARGE SCALE GENOMIC DNA]</scope>
    <source>
        <strain evidence="3">NKM1</strain>
    </source>
</reference>
<keyword evidence="2" id="KW-0489">Methyltransferase</keyword>
<dbReference type="AlphaFoldDB" id="A0A239BNA7"/>
<dbReference type="RefSeq" id="WP_089317510.1">
    <property type="nucleotide sequence ID" value="NZ_FZOQ01000002.1"/>
</dbReference>
<keyword evidence="3" id="KW-1185">Reference proteome</keyword>
<evidence type="ECO:0000313" key="3">
    <source>
        <dbReference type="Proteomes" id="UP000198432"/>
    </source>
</evidence>